<organism evidence="1 2">
    <name type="scientific">Cenococcum geophilum 1.58</name>
    <dbReference type="NCBI Taxonomy" id="794803"/>
    <lineage>
        <taxon>Eukaryota</taxon>
        <taxon>Fungi</taxon>
        <taxon>Dikarya</taxon>
        <taxon>Ascomycota</taxon>
        <taxon>Pezizomycotina</taxon>
        <taxon>Dothideomycetes</taxon>
        <taxon>Pleosporomycetidae</taxon>
        <taxon>Gloniales</taxon>
        <taxon>Gloniaceae</taxon>
        <taxon>Cenococcum</taxon>
    </lineage>
</organism>
<dbReference type="Proteomes" id="UP000250078">
    <property type="component" value="Unassembled WGS sequence"/>
</dbReference>
<evidence type="ECO:0000313" key="1">
    <source>
        <dbReference type="EMBL" id="OCK86673.1"/>
    </source>
</evidence>
<keyword evidence="2" id="KW-1185">Reference proteome</keyword>
<proteinExistence type="predicted"/>
<protein>
    <submittedName>
        <fullName evidence="1">Uncharacterized protein</fullName>
    </submittedName>
</protein>
<sequence>MANSYPTCARRTQQPDTPTNAGFTPSTDSSVGTMMTFNLDMGEVSPRKKRRRSEEEQKRTNEMRLRGACNECRSKKRQCKPEHTPSKPVAKKRGPGYPHSSYRSLDLYPAYSSQAKTSHDFQVHPRLISETPSFHSGTNDRRPDQPSMILPGQSHPLYSGPYLDDHQFPGAVSSQFVSTTWPTPHLPDQKDFHLNIGDMPWPKRDKAFHERLLFPYVQEYMGYTEDYATHSGPPTNIGPRFTAFNPYDVPCGDWPHSDDSHRVQEMRHPYHDGFYEDRSGISHSTHQTQEMVTLTGTQGFGWVPRKSPHLSQARLQKSDNADPKAPAGNSPAHQAVDLHDILGLSPSINRFPLPLQSSGHLESFQIFPTDSQGSSPENPGFVWGRSSYFLSSAPEQEASSITQGT</sequence>
<dbReference type="EMBL" id="KV748292">
    <property type="protein sequence ID" value="OCK86673.1"/>
    <property type="molecule type" value="Genomic_DNA"/>
</dbReference>
<reference evidence="1 2" key="1">
    <citation type="journal article" date="2016" name="Nat. Commun.">
        <title>Ectomycorrhizal ecology is imprinted in the genome of the dominant symbiotic fungus Cenococcum geophilum.</title>
        <authorList>
            <consortium name="DOE Joint Genome Institute"/>
            <person name="Peter M."/>
            <person name="Kohler A."/>
            <person name="Ohm R.A."/>
            <person name="Kuo A."/>
            <person name="Krutzmann J."/>
            <person name="Morin E."/>
            <person name="Arend M."/>
            <person name="Barry K.W."/>
            <person name="Binder M."/>
            <person name="Choi C."/>
            <person name="Clum A."/>
            <person name="Copeland A."/>
            <person name="Grisel N."/>
            <person name="Haridas S."/>
            <person name="Kipfer T."/>
            <person name="LaButti K."/>
            <person name="Lindquist E."/>
            <person name="Lipzen A."/>
            <person name="Maire R."/>
            <person name="Meier B."/>
            <person name="Mihaltcheva S."/>
            <person name="Molinier V."/>
            <person name="Murat C."/>
            <person name="Poggeler S."/>
            <person name="Quandt C.A."/>
            <person name="Sperisen C."/>
            <person name="Tritt A."/>
            <person name="Tisserant E."/>
            <person name="Crous P.W."/>
            <person name="Henrissat B."/>
            <person name="Nehls U."/>
            <person name="Egli S."/>
            <person name="Spatafora J.W."/>
            <person name="Grigoriev I.V."/>
            <person name="Martin F.M."/>
        </authorList>
    </citation>
    <scope>NUCLEOTIDE SEQUENCE [LARGE SCALE GENOMIC DNA]</scope>
    <source>
        <strain evidence="1 2">1.58</strain>
    </source>
</reference>
<gene>
    <name evidence="1" type="ORF">K441DRAFT_35126</name>
</gene>
<accession>A0ACC8EKG9</accession>
<evidence type="ECO:0000313" key="2">
    <source>
        <dbReference type="Proteomes" id="UP000250078"/>
    </source>
</evidence>
<name>A0ACC8EKG9_9PEZI</name>